<evidence type="ECO:0000313" key="11">
    <source>
        <dbReference type="Proteomes" id="UP000069241"/>
    </source>
</evidence>
<accession>A0A0X8JHG7</accession>
<dbReference type="EMBL" id="CP014229">
    <property type="protein sequence ID" value="AMD88882.1"/>
    <property type="molecule type" value="Genomic_DNA"/>
</dbReference>
<evidence type="ECO:0000256" key="6">
    <source>
        <dbReference type="SAM" id="Phobius"/>
    </source>
</evidence>
<dbReference type="InterPro" id="IPR033479">
    <property type="entry name" value="dCache_1"/>
</dbReference>
<dbReference type="InterPro" id="IPR043128">
    <property type="entry name" value="Rev_trsase/Diguanyl_cyclase"/>
</dbReference>
<evidence type="ECO:0000259" key="7">
    <source>
        <dbReference type="PROSITE" id="PS50112"/>
    </source>
</evidence>
<gene>
    <name evidence="10" type="ORF">AXF13_01415</name>
</gene>
<dbReference type="PANTHER" id="PTHR44757:SF2">
    <property type="entry name" value="BIOFILM ARCHITECTURE MAINTENANCE PROTEIN MBAA"/>
    <property type="match status" value="1"/>
</dbReference>
<dbReference type="InterPro" id="IPR035965">
    <property type="entry name" value="PAS-like_dom_sf"/>
</dbReference>
<dbReference type="PROSITE" id="PS50113">
    <property type="entry name" value="PAC"/>
    <property type="match status" value="2"/>
</dbReference>
<name>A0A0X8JHG7_9BACT</name>
<dbReference type="Gene3D" id="3.30.70.270">
    <property type="match status" value="1"/>
</dbReference>
<dbReference type="Pfam" id="PF00990">
    <property type="entry name" value="GGDEF"/>
    <property type="match status" value="1"/>
</dbReference>
<feature type="domain" description="PAC" evidence="8">
    <location>
        <begin position="394"/>
        <end position="445"/>
    </location>
</feature>
<evidence type="ECO:0000313" key="10">
    <source>
        <dbReference type="EMBL" id="AMD88882.1"/>
    </source>
</evidence>
<dbReference type="InterPro" id="IPR000700">
    <property type="entry name" value="PAS-assoc_C"/>
</dbReference>
<dbReference type="SMART" id="SM00091">
    <property type="entry name" value="PAS"/>
    <property type="match status" value="2"/>
</dbReference>
<sequence>MSKLSTAIVSALFLAALLGGLLYSIRDYNASTKQDITSNLTQRLQESTHYAAENFQRQLRERFRDLEGTARLLSSRENPVTQENARNFGLMLEPSIRNFGILSPDGRGFSALGKELDLSADAYFQRALRGEASISSGIVSTDDHSRVLALAVPVTREDKVLAVLVAGINIDALRASIETRAFDGRTSNLVFDSQDRVLFGALPQGRDLDVLIRHFKQTQPPHTASQVRDFFKGMRQSGDKVLHFKGAGYSFYMNRVPLTQNDWQLVSILPQSVLNERIDQQNAVTRTLMLRVTVITVLLLLYLLYSQRRSHRKIRSQQEEYSAIIANISGGIQKFSGVDGSFLFLSQNYLDLLGYSREEFERIYENTFANTIYEEDRDEVLLTISRQLEKSKAIDVEYRTRAKNGNLVWLYNKGTLTYDERRQPYIASIVFDITHSKEMQQAQRISDERYHFILEQHDIIIFEQDLLNGDFYCSTRWMQLFGSAFNILEPDPDGSQIPVHPDDRDALRDFQDALQQTKRVAEMRLCDVDGLYRWYRIEASNIMDDSGWPIYVIGIITDIDNQKNLELTLRNQAARDSATGMYNKLATEQAIARFLDRHNLDGAGGYALFMIDFDNFKNINDRLGHAVGDQAICAMARIIRQNFRSADIVGRIGGDEFLVFCTERLSMLRIRERAAKLGGELHTEWGEGESRCVLTASMGVACAPCDGRSFAELYQHADEATYQAKHMGKNGCVFYAEMREAGALPPPAGASVVNTNIDAAPDVENGGDVSEA</sequence>
<proteinExistence type="predicted"/>
<dbReference type="PANTHER" id="PTHR44757">
    <property type="entry name" value="DIGUANYLATE CYCLASE DGCP"/>
    <property type="match status" value="1"/>
</dbReference>
<dbReference type="SUPFAM" id="SSF55073">
    <property type="entry name" value="Nucleotide cyclase"/>
    <property type="match status" value="1"/>
</dbReference>
<evidence type="ECO:0000256" key="2">
    <source>
        <dbReference type="ARBA" id="ARBA00022475"/>
    </source>
</evidence>
<dbReference type="RefSeq" id="WP_062251370.1">
    <property type="nucleotide sequence ID" value="NZ_CP014229.1"/>
</dbReference>
<dbReference type="InterPro" id="IPR052155">
    <property type="entry name" value="Biofilm_reg_signaling"/>
</dbReference>
<dbReference type="Proteomes" id="UP000069241">
    <property type="component" value="Chromosome"/>
</dbReference>
<dbReference type="InterPro" id="IPR029787">
    <property type="entry name" value="Nucleotide_cyclase"/>
</dbReference>
<dbReference type="PROSITE" id="PS50112">
    <property type="entry name" value="PAS"/>
    <property type="match status" value="1"/>
</dbReference>
<keyword evidence="5 6" id="KW-0472">Membrane</keyword>
<feature type="domain" description="PAC" evidence="8">
    <location>
        <begin position="519"/>
        <end position="571"/>
    </location>
</feature>
<dbReference type="AlphaFoldDB" id="A0A0X8JHG7"/>
<dbReference type="InterPro" id="IPR001610">
    <property type="entry name" value="PAC"/>
</dbReference>
<evidence type="ECO:0000259" key="8">
    <source>
        <dbReference type="PROSITE" id="PS50113"/>
    </source>
</evidence>
<dbReference type="CDD" id="cd01949">
    <property type="entry name" value="GGDEF"/>
    <property type="match status" value="1"/>
</dbReference>
<dbReference type="InterPro" id="IPR000014">
    <property type="entry name" value="PAS"/>
</dbReference>
<dbReference type="SMART" id="SM00086">
    <property type="entry name" value="PAC"/>
    <property type="match status" value="2"/>
</dbReference>
<dbReference type="Pfam" id="PF02743">
    <property type="entry name" value="dCache_1"/>
    <property type="match status" value="1"/>
</dbReference>
<protein>
    <submittedName>
        <fullName evidence="10">Regulator</fullName>
    </submittedName>
</protein>
<dbReference type="SUPFAM" id="SSF55785">
    <property type="entry name" value="PYP-like sensor domain (PAS domain)"/>
    <property type="match status" value="2"/>
</dbReference>
<dbReference type="Pfam" id="PF08447">
    <property type="entry name" value="PAS_3"/>
    <property type="match status" value="2"/>
</dbReference>
<keyword evidence="2" id="KW-1003">Cell membrane</keyword>
<dbReference type="CDD" id="cd00130">
    <property type="entry name" value="PAS"/>
    <property type="match status" value="2"/>
</dbReference>
<evidence type="ECO:0000259" key="9">
    <source>
        <dbReference type="PROSITE" id="PS50887"/>
    </source>
</evidence>
<keyword evidence="4 6" id="KW-1133">Transmembrane helix</keyword>
<dbReference type="PROSITE" id="PS50887">
    <property type="entry name" value="GGDEF"/>
    <property type="match status" value="1"/>
</dbReference>
<comment type="subcellular location">
    <subcellularLocation>
        <location evidence="1">Cell membrane</location>
        <topology evidence="1">Multi-pass membrane protein</topology>
    </subcellularLocation>
</comment>
<dbReference type="GO" id="GO:0005886">
    <property type="term" value="C:plasma membrane"/>
    <property type="evidence" value="ECO:0007669"/>
    <property type="project" value="UniProtKB-SubCell"/>
</dbReference>
<keyword evidence="11" id="KW-1185">Reference proteome</keyword>
<keyword evidence="3 6" id="KW-0812">Transmembrane</keyword>
<dbReference type="InterPro" id="IPR000160">
    <property type="entry name" value="GGDEF_dom"/>
</dbReference>
<dbReference type="KEGG" id="dfi:AXF13_01415"/>
<dbReference type="InterPro" id="IPR013655">
    <property type="entry name" value="PAS_fold_3"/>
</dbReference>
<evidence type="ECO:0000256" key="1">
    <source>
        <dbReference type="ARBA" id="ARBA00004651"/>
    </source>
</evidence>
<dbReference type="STRING" id="44742.AXF13_01415"/>
<evidence type="ECO:0000256" key="3">
    <source>
        <dbReference type="ARBA" id="ARBA00022692"/>
    </source>
</evidence>
<evidence type="ECO:0000256" key="4">
    <source>
        <dbReference type="ARBA" id="ARBA00022989"/>
    </source>
</evidence>
<reference evidence="11" key="1">
    <citation type="submission" date="2016-02" db="EMBL/GenBank/DDBJ databases">
        <authorList>
            <person name="Holder M.E."/>
            <person name="Ajami N.J."/>
            <person name="Petrosino J.F."/>
        </authorList>
    </citation>
    <scope>NUCLEOTIDE SEQUENCE [LARGE SCALE GENOMIC DNA]</scope>
    <source>
        <strain evidence="11">CCUG 45958</strain>
    </source>
</reference>
<dbReference type="NCBIfam" id="TIGR00229">
    <property type="entry name" value="sensory_box"/>
    <property type="match status" value="2"/>
</dbReference>
<feature type="transmembrane region" description="Helical" evidence="6">
    <location>
        <begin position="288"/>
        <end position="305"/>
    </location>
</feature>
<feature type="domain" description="GGDEF" evidence="9">
    <location>
        <begin position="604"/>
        <end position="737"/>
    </location>
</feature>
<dbReference type="NCBIfam" id="TIGR00254">
    <property type="entry name" value="GGDEF"/>
    <property type="match status" value="1"/>
</dbReference>
<organism evidence="10 11">
    <name type="scientific">Desulfovibrio fairfieldensis</name>
    <dbReference type="NCBI Taxonomy" id="44742"/>
    <lineage>
        <taxon>Bacteria</taxon>
        <taxon>Pseudomonadati</taxon>
        <taxon>Thermodesulfobacteriota</taxon>
        <taxon>Desulfovibrionia</taxon>
        <taxon>Desulfovibrionales</taxon>
        <taxon>Desulfovibrionaceae</taxon>
        <taxon>Desulfovibrio</taxon>
    </lineage>
</organism>
<feature type="domain" description="PAS" evidence="7">
    <location>
        <begin position="339"/>
        <end position="391"/>
    </location>
</feature>
<evidence type="ECO:0000256" key="5">
    <source>
        <dbReference type="ARBA" id="ARBA00023136"/>
    </source>
</evidence>
<dbReference type="Gene3D" id="3.30.450.20">
    <property type="entry name" value="PAS domain"/>
    <property type="match status" value="3"/>
</dbReference>
<dbReference type="SMART" id="SM00267">
    <property type="entry name" value="GGDEF"/>
    <property type="match status" value="1"/>
</dbReference>